<keyword evidence="2" id="KW-0238">DNA-binding</keyword>
<keyword evidence="1" id="KW-0805">Transcription regulation</keyword>
<evidence type="ECO:0000313" key="6">
    <source>
        <dbReference type="Proteomes" id="UP000033514"/>
    </source>
</evidence>
<dbReference type="SUPFAM" id="SSF48008">
    <property type="entry name" value="GntR ligand-binding domain-like"/>
    <property type="match status" value="1"/>
</dbReference>
<organism evidence="5 6">
    <name type="scientific">Devosia soli</name>
    <dbReference type="NCBI Taxonomy" id="361041"/>
    <lineage>
        <taxon>Bacteria</taxon>
        <taxon>Pseudomonadati</taxon>
        <taxon>Pseudomonadota</taxon>
        <taxon>Alphaproteobacteria</taxon>
        <taxon>Hyphomicrobiales</taxon>
        <taxon>Devosiaceae</taxon>
        <taxon>Devosia</taxon>
    </lineage>
</organism>
<keyword evidence="3" id="KW-0804">Transcription</keyword>
<dbReference type="InterPro" id="IPR036388">
    <property type="entry name" value="WH-like_DNA-bd_sf"/>
</dbReference>
<dbReference type="SMART" id="SM00895">
    <property type="entry name" value="FCD"/>
    <property type="match status" value="1"/>
</dbReference>
<evidence type="ECO:0000256" key="2">
    <source>
        <dbReference type="ARBA" id="ARBA00023125"/>
    </source>
</evidence>
<dbReference type="InterPro" id="IPR000524">
    <property type="entry name" value="Tscrpt_reg_HTH_GntR"/>
</dbReference>
<accession>A0A0F5L656</accession>
<dbReference type="InterPro" id="IPR008920">
    <property type="entry name" value="TF_FadR/GntR_C"/>
</dbReference>
<dbReference type="Proteomes" id="UP000033514">
    <property type="component" value="Unassembled WGS sequence"/>
</dbReference>
<dbReference type="PRINTS" id="PR00035">
    <property type="entry name" value="HTHGNTR"/>
</dbReference>
<dbReference type="GO" id="GO:0003700">
    <property type="term" value="F:DNA-binding transcription factor activity"/>
    <property type="evidence" value="ECO:0007669"/>
    <property type="project" value="InterPro"/>
</dbReference>
<reference evidence="5 6" key="1">
    <citation type="submission" date="2015-03" db="EMBL/GenBank/DDBJ databases">
        <authorList>
            <person name="Hassan Y.I."/>
            <person name="Lepp D."/>
            <person name="Zhou T."/>
        </authorList>
    </citation>
    <scope>NUCLEOTIDE SEQUENCE [LARGE SCALE GENOMIC DNA]</scope>
    <source>
        <strain evidence="5 6">GH2-10</strain>
    </source>
</reference>
<dbReference type="SMART" id="SM00345">
    <property type="entry name" value="HTH_GNTR"/>
    <property type="match status" value="1"/>
</dbReference>
<dbReference type="InterPro" id="IPR036390">
    <property type="entry name" value="WH_DNA-bd_sf"/>
</dbReference>
<dbReference type="Pfam" id="PF07729">
    <property type="entry name" value="FCD"/>
    <property type="match status" value="1"/>
</dbReference>
<gene>
    <name evidence="5" type="ORF">VW35_13650</name>
</gene>
<dbReference type="PANTHER" id="PTHR43537">
    <property type="entry name" value="TRANSCRIPTIONAL REGULATOR, GNTR FAMILY"/>
    <property type="match status" value="1"/>
</dbReference>
<dbReference type="Gene3D" id="1.10.10.10">
    <property type="entry name" value="Winged helix-like DNA-binding domain superfamily/Winged helix DNA-binding domain"/>
    <property type="match status" value="1"/>
</dbReference>
<dbReference type="AlphaFoldDB" id="A0A0F5L656"/>
<dbReference type="GO" id="GO:0003677">
    <property type="term" value="F:DNA binding"/>
    <property type="evidence" value="ECO:0007669"/>
    <property type="project" value="UniProtKB-KW"/>
</dbReference>
<dbReference type="InterPro" id="IPR011711">
    <property type="entry name" value="GntR_C"/>
</dbReference>
<feature type="domain" description="HTH gntR-type" evidence="4">
    <location>
        <begin position="9"/>
        <end position="77"/>
    </location>
</feature>
<evidence type="ECO:0000256" key="1">
    <source>
        <dbReference type="ARBA" id="ARBA00023015"/>
    </source>
</evidence>
<protein>
    <recommendedName>
        <fullName evidence="4">HTH gntR-type domain-containing protein</fullName>
    </recommendedName>
</protein>
<sequence length="230" mass="24936">MKLQAVSNRKLYIQIADQIRDQILAGTVDGGQQLPSERDLAVSLGVSRPTVREALIALEVAGFVEVRVGVGAFVRDRSRGGVPLPDQGHSPIEIMRVRRLLEPEAAALASQTISPEGTSRLGETMRSMQAEAAKGGWSSESDRVLHMTIAEASGNSMLREVLDILWSSRSEEVDTRFHEHLAAMPEVREHILDDHGKIVGAIVAGNGEAAREAMAAHLDFVTAAMLKAWD</sequence>
<evidence type="ECO:0000256" key="3">
    <source>
        <dbReference type="ARBA" id="ARBA00023163"/>
    </source>
</evidence>
<evidence type="ECO:0000313" key="5">
    <source>
        <dbReference type="EMBL" id="KKB77720.1"/>
    </source>
</evidence>
<proteinExistence type="predicted"/>
<dbReference type="EMBL" id="LAJG01000024">
    <property type="protein sequence ID" value="KKB77720.1"/>
    <property type="molecule type" value="Genomic_DNA"/>
</dbReference>
<dbReference type="PROSITE" id="PS50949">
    <property type="entry name" value="HTH_GNTR"/>
    <property type="match status" value="1"/>
</dbReference>
<keyword evidence="6" id="KW-1185">Reference proteome</keyword>
<dbReference type="RefSeq" id="WP_046143803.1">
    <property type="nucleotide sequence ID" value="NZ_LAJG01000024.1"/>
</dbReference>
<comment type="caution">
    <text evidence="5">The sequence shown here is derived from an EMBL/GenBank/DDBJ whole genome shotgun (WGS) entry which is preliminary data.</text>
</comment>
<dbReference type="STRING" id="361041.VW35_13650"/>
<dbReference type="Gene3D" id="1.20.120.530">
    <property type="entry name" value="GntR ligand-binding domain-like"/>
    <property type="match status" value="1"/>
</dbReference>
<dbReference type="PATRIC" id="fig|361041.3.peg.2117"/>
<name>A0A0F5L656_9HYPH</name>
<dbReference type="CDD" id="cd07377">
    <property type="entry name" value="WHTH_GntR"/>
    <property type="match status" value="1"/>
</dbReference>
<dbReference type="SUPFAM" id="SSF46785">
    <property type="entry name" value="Winged helix' DNA-binding domain"/>
    <property type="match status" value="1"/>
</dbReference>
<evidence type="ECO:0000259" key="4">
    <source>
        <dbReference type="PROSITE" id="PS50949"/>
    </source>
</evidence>
<dbReference type="Pfam" id="PF00392">
    <property type="entry name" value="GntR"/>
    <property type="match status" value="1"/>
</dbReference>
<dbReference type="PANTHER" id="PTHR43537:SF5">
    <property type="entry name" value="UXU OPERON TRANSCRIPTIONAL REGULATOR"/>
    <property type="match status" value="1"/>
</dbReference>